<evidence type="ECO:0000256" key="2">
    <source>
        <dbReference type="ARBA" id="ARBA00023125"/>
    </source>
</evidence>
<dbReference type="Proteomes" id="UP000219514">
    <property type="component" value="Unassembled WGS sequence"/>
</dbReference>
<evidence type="ECO:0000313" key="6">
    <source>
        <dbReference type="EMBL" id="SNX98850.1"/>
    </source>
</evidence>
<dbReference type="PROSITE" id="PS50977">
    <property type="entry name" value="HTH_TETR_2"/>
    <property type="match status" value="1"/>
</dbReference>
<dbReference type="Gene3D" id="1.10.357.10">
    <property type="entry name" value="Tetracycline Repressor, domain 2"/>
    <property type="match status" value="1"/>
</dbReference>
<dbReference type="InterPro" id="IPR001647">
    <property type="entry name" value="HTH_TetR"/>
</dbReference>
<dbReference type="PANTHER" id="PTHR30055:SF234">
    <property type="entry name" value="HTH-TYPE TRANSCRIPTIONAL REGULATOR BETI"/>
    <property type="match status" value="1"/>
</dbReference>
<evidence type="ECO:0000259" key="5">
    <source>
        <dbReference type="PROSITE" id="PS50977"/>
    </source>
</evidence>
<dbReference type="GO" id="GO:0003700">
    <property type="term" value="F:DNA-binding transcription factor activity"/>
    <property type="evidence" value="ECO:0007669"/>
    <property type="project" value="TreeGrafter"/>
</dbReference>
<keyword evidence="7" id="KW-1185">Reference proteome</keyword>
<sequence>MPPRNPGRLRADLVAAAAELIERTGSVEAVTLRAVAREAGVTAPAVYGHFTDLGALVEAVLEEGFLALRASIDAAVAGIDDPVERLVAGCRAYVTAGLAAPARYRAMFRQGEVPGGRVAFDVLTDAVAACQEAGRSASRDARGDAVLVWTALHGVVTLRAAGVAAVDLDGRLRALVGRLALVRTEVSGGDGAG</sequence>
<dbReference type="OrthoDB" id="8222629at2"/>
<accession>A0A285EIL0</accession>
<gene>
    <name evidence="6" type="ORF">SAMN06893097_112146</name>
</gene>
<dbReference type="RefSeq" id="WP_097208754.1">
    <property type="nucleotide sequence ID" value="NZ_JACHXB010000008.1"/>
</dbReference>
<keyword evidence="2 4" id="KW-0238">DNA-binding</keyword>
<dbReference type="PANTHER" id="PTHR30055">
    <property type="entry name" value="HTH-TYPE TRANSCRIPTIONAL REGULATOR RUTR"/>
    <property type="match status" value="1"/>
</dbReference>
<dbReference type="GO" id="GO:0000976">
    <property type="term" value="F:transcription cis-regulatory region binding"/>
    <property type="evidence" value="ECO:0007669"/>
    <property type="project" value="TreeGrafter"/>
</dbReference>
<dbReference type="Pfam" id="PF13305">
    <property type="entry name" value="TetR_C_33"/>
    <property type="match status" value="1"/>
</dbReference>
<keyword evidence="1" id="KW-0805">Transcription regulation</keyword>
<dbReference type="InterPro" id="IPR025996">
    <property type="entry name" value="MT1864/Rv1816-like_C"/>
</dbReference>
<organism evidence="6 7">
    <name type="scientific">Geodermatophilus sabuli</name>
    <dbReference type="NCBI Taxonomy" id="1564158"/>
    <lineage>
        <taxon>Bacteria</taxon>
        <taxon>Bacillati</taxon>
        <taxon>Actinomycetota</taxon>
        <taxon>Actinomycetes</taxon>
        <taxon>Geodermatophilales</taxon>
        <taxon>Geodermatophilaceae</taxon>
        <taxon>Geodermatophilus</taxon>
    </lineage>
</organism>
<dbReference type="SUPFAM" id="SSF48498">
    <property type="entry name" value="Tetracyclin repressor-like, C-terminal domain"/>
    <property type="match status" value="1"/>
</dbReference>
<keyword evidence="3" id="KW-0804">Transcription</keyword>
<dbReference type="SUPFAM" id="SSF46689">
    <property type="entry name" value="Homeodomain-like"/>
    <property type="match status" value="1"/>
</dbReference>
<feature type="domain" description="HTH tetR-type" evidence="5">
    <location>
        <begin position="7"/>
        <end position="68"/>
    </location>
</feature>
<feature type="DNA-binding region" description="H-T-H motif" evidence="4">
    <location>
        <begin position="31"/>
        <end position="50"/>
    </location>
</feature>
<dbReference type="InterPro" id="IPR050109">
    <property type="entry name" value="HTH-type_TetR-like_transc_reg"/>
</dbReference>
<name>A0A285EIL0_9ACTN</name>
<protein>
    <submittedName>
        <fullName evidence="6">Transcriptional regulator, TetR family</fullName>
    </submittedName>
</protein>
<evidence type="ECO:0000256" key="3">
    <source>
        <dbReference type="ARBA" id="ARBA00023163"/>
    </source>
</evidence>
<dbReference type="InterPro" id="IPR036271">
    <property type="entry name" value="Tet_transcr_reg_TetR-rel_C_sf"/>
</dbReference>
<dbReference type="InterPro" id="IPR009057">
    <property type="entry name" value="Homeodomain-like_sf"/>
</dbReference>
<evidence type="ECO:0000313" key="7">
    <source>
        <dbReference type="Proteomes" id="UP000219514"/>
    </source>
</evidence>
<reference evidence="6 7" key="1">
    <citation type="submission" date="2017-09" db="EMBL/GenBank/DDBJ databases">
        <authorList>
            <person name="Ehlers B."/>
            <person name="Leendertz F.H."/>
        </authorList>
    </citation>
    <scope>NUCLEOTIDE SEQUENCE [LARGE SCALE GENOMIC DNA]</scope>
    <source>
        <strain evidence="6 7">DSM 46844</strain>
    </source>
</reference>
<evidence type="ECO:0000256" key="4">
    <source>
        <dbReference type="PROSITE-ProRule" id="PRU00335"/>
    </source>
</evidence>
<dbReference type="AlphaFoldDB" id="A0A285EIL0"/>
<proteinExistence type="predicted"/>
<evidence type="ECO:0000256" key="1">
    <source>
        <dbReference type="ARBA" id="ARBA00023015"/>
    </source>
</evidence>
<dbReference type="Pfam" id="PF00440">
    <property type="entry name" value="TetR_N"/>
    <property type="match status" value="1"/>
</dbReference>
<dbReference type="EMBL" id="OBDO01000012">
    <property type="protein sequence ID" value="SNX98850.1"/>
    <property type="molecule type" value="Genomic_DNA"/>
</dbReference>